<organism evidence="1 2">
    <name type="scientific">Scleroderma citrinum Foug A</name>
    <dbReference type="NCBI Taxonomy" id="1036808"/>
    <lineage>
        <taxon>Eukaryota</taxon>
        <taxon>Fungi</taxon>
        <taxon>Dikarya</taxon>
        <taxon>Basidiomycota</taxon>
        <taxon>Agaricomycotina</taxon>
        <taxon>Agaricomycetes</taxon>
        <taxon>Agaricomycetidae</taxon>
        <taxon>Boletales</taxon>
        <taxon>Sclerodermatineae</taxon>
        <taxon>Sclerodermataceae</taxon>
        <taxon>Scleroderma</taxon>
    </lineage>
</organism>
<dbReference type="Proteomes" id="UP000053989">
    <property type="component" value="Unassembled WGS sequence"/>
</dbReference>
<reference evidence="1 2" key="1">
    <citation type="submission" date="2014-04" db="EMBL/GenBank/DDBJ databases">
        <authorList>
            <consortium name="DOE Joint Genome Institute"/>
            <person name="Kuo A."/>
            <person name="Kohler A."/>
            <person name="Nagy L.G."/>
            <person name="Floudas D."/>
            <person name="Copeland A."/>
            <person name="Barry K.W."/>
            <person name="Cichocki N."/>
            <person name="Veneault-Fourrey C."/>
            <person name="LaButti K."/>
            <person name="Lindquist E.A."/>
            <person name="Lipzen A."/>
            <person name="Lundell T."/>
            <person name="Morin E."/>
            <person name="Murat C."/>
            <person name="Sun H."/>
            <person name="Tunlid A."/>
            <person name="Henrissat B."/>
            <person name="Grigoriev I.V."/>
            <person name="Hibbett D.S."/>
            <person name="Martin F."/>
            <person name="Nordberg H.P."/>
            <person name="Cantor M.N."/>
            <person name="Hua S.X."/>
        </authorList>
    </citation>
    <scope>NUCLEOTIDE SEQUENCE [LARGE SCALE GENOMIC DNA]</scope>
    <source>
        <strain evidence="1 2">Foug A</strain>
    </source>
</reference>
<dbReference type="AlphaFoldDB" id="A0A0C3ENC5"/>
<dbReference type="HOGENOM" id="CLU_3070042_0_0_1"/>
<gene>
    <name evidence="1" type="ORF">SCLCIDRAFT_1207758</name>
</gene>
<keyword evidence="2" id="KW-1185">Reference proteome</keyword>
<evidence type="ECO:0000313" key="2">
    <source>
        <dbReference type="Proteomes" id="UP000053989"/>
    </source>
</evidence>
<evidence type="ECO:0000313" key="1">
    <source>
        <dbReference type="EMBL" id="KIM69361.1"/>
    </source>
</evidence>
<dbReference type="InParanoid" id="A0A0C3ENC5"/>
<accession>A0A0C3ENC5</accession>
<name>A0A0C3ENC5_9AGAM</name>
<protein>
    <submittedName>
        <fullName evidence="1">Uncharacterized protein</fullName>
    </submittedName>
</protein>
<reference evidence="2" key="2">
    <citation type="submission" date="2015-01" db="EMBL/GenBank/DDBJ databases">
        <title>Evolutionary Origins and Diversification of the Mycorrhizal Mutualists.</title>
        <authorList>
            <consortium name="DOE Joint Genome Institute"/>
            <consortium name="Mycorrhizal Genomics Consortium"/>
            <person name="Kohler A."/>
            <person name="Kuo A."/>
            <person name="Nagy L.G."/>
            <person name="Floudas D."/>
            <person name="Copeland A."/>
            <person name="Barry K.W."/>
            <person name="Cichocki N."/>
            <person name="Veneault-Fourrey C."/>
            <person name="LaButti K."/>
            <person name="Lindquist E.A."/>
            <person name="Lipzen A."/>
            <person name="Lundell T."/>
            <person name="Morin E."/>
            <person name="Murat C."/>
            <person name="Riley R."/>
            <person name="Ohm R."/>
            <person name="Sun H."/>
            <person name="Tunlid A."/>
            <person name="Henrissat B."/>
            <person name="Grigoriev I.V."/>
            <person name="Hibbett D.S."/>
            <person name="Martin F."/>
        </authorList>
    </citation>
    <scope>NUCLEOTIDE SEQUENCE [LARGE SCALE GENOMIC DNA]</scope>
    <source>
        <strain evidence="2">Foug A</strain>
    </source>
</reference>
<sequence length="53" mass="5808">MPQEHGAVIGCQLWYSLDLERHPPVAPDSPLMASCFGLARVSTLYSKSRCSSN</sequence>
<proteinExistence type="predicted"/>
<dbReference type="EMBL" id="KN822006">
    <property type="protein sequence ID" value="KIM69361.1"/>
    <property type="molecule type" value="Genomic_DNA"/>
</dbReference>